<dbReference type="EMBL" id="FOGW01000023">
    <property type="protein sequence ID" value="SES04351.1"/>
    <property type="molecule type" value="Genomic_DNA"/>
</dbReference>
<dbReference type="Gene3D" id="1.10.10.60">
    <property type="entry name" value="Homeodomain-like"/>
    <property type="match status" value="2"/>
</dbReference>
<sequence>MNILEYENYHETISHGDIIFPYNTYLCSIPYDFSKVPLHWHEEMEVIYIKKGQGIVTVDFKSYNVKSPSVVLILPGQLHSIEQLEDYSMEYENIIFNPSMLIPKQADCCSTDFILPLLNRQITVPTVFNKLYPYYNDVVSSLDCCDNISMTRPQGYQLYIKSQLFNLFFVLNNRCKLDAKPKSNHTALALDKMKIILKYIENNYMNKISIYDVANLIDYSESHFMKYFKNTMGTTFIEYLKDYRLTMASRLLASSDSSILDIANEVGFDNLSYFNRSFKKKYHTTPLRYRKENNS</sequence>
<keyword evidence="1" id="KW-0805">Transcription regulation</keyword>
<dbReference type="RefSeq" id="WP_022749845.1">
    <property type="nucleotide sequence ID" value="NZ_FOGW01000023.1"/>
</dbReference>
<name>A0A1H9U537_9FIRM</name>
<dbReference type="PANTHER" id="PTHR43280">
    <property type="entry name" value="ARAC-FAMILY TRANSCRIPTIONAL REGULATOR"/>
    <property type="match status" value="1"/>
</dbReference>
<dbReference type="InterPro" id="IPR009057">
    <property type="entry name" value="Homeodomain-like_sf"/>
</dbReference>
<evidence type="ECO:0000256" key="3">
    <source>
        <dbReference type="ARBA" id="ARBA00023163"/>
    </source>
</evidence>
<dbReference type="Proteomes" id="UP000182471">
    <property type="component" value="Unassembled WGS sequence"/>
</dbReference>
<evidence type="ECO:0000313" key="5">
    <source>
        <dbReference type="EMBL" id="SES04351.1"/>
    </source>
</evidence>
<keyword evidence="3" id="KW-0804">Transcription</keyword>
<protein>
    <submittedName>
        <fullName evidence="5">AraC-type DNA-binding protein</fullName>
    </submittedName>
</protein>
<keyword evidence="6" id="KW-1185">Reference proteome</keyword>
<dbReference type="PRINTS" id="PR00032">
    <property type="entry name" value="HTHARAC"/>
</dbReference>
<evidence type="ECO:0000256" key="2">
    <source>
        <dbReference type="ARBA" id="ARBA00023125"/>
    </source>
</evidence>
<dbReference type="InterPro" id="IPR014710">
    <property type="entry name" value="RmlC-like_jellyroll"/>
</dbReference>
<dbReference type="Gene3D" id="2.60.120.10">
    <property type="entry name" value="Jelly Rolls"/>
    <property type="match status" value="1"/>
</dbReference>
<reference evidence="6" key="1">
    <citation type="submission" date="2016-10" db="EMBL/GenBank/DDBJ databases">
        <authorList>
            <person name="Varghese N."/>
            <person name="Submissions S."/>
        </authorList>
    </citation>
    <scope>NUCLEOTIDE SEQUENCE [LARGE SCALE GENOMIC DNA]</scope>
    <source>
        <strain evidence="6">S1b</strain>
    </source>
</reference>
<gene>
    <name evidence="5" type="ORF">SAMN02910429_01928</name>
</gene>
<dbReference type="SUPFAM" id="SSF51215">
    <property type="entry name" value="Regulatory protein AraC"/>
    <property type="match status" value="1"/>
</dbReference>
<evidence type="ECO:0000313" key="6">
    <source>
        <dbReference type="Proteomes" id="UP000182471"/>
    </source>
</evidence>
<evidence type="ECO:0000259" key="4">
    <source>
        <dbReference type="PROSITE" id="PS01124"/>
    </source>
</evidence>
<dbReference type="InterPro" id="IPR018060">
    <property type="entry name" value="HTH_AraC"/>
</dbReference>
<dbReference type="Pfam" id="PF02311">
    <property type="entry name" value="AraC_binding"/>
    <property type="match status" value="1"/>
</dbReference>
<dbReference type="Pfam" id="PF12833">
    <property type="entry name" value="HTH_18"/>
    <property type="match status" value="1"/>
</dbReference>
<feature type="domain" description="HTH araC/xylS-type" evidence="4">
    <location>
        <begin position="194"/>
        <end position="292"/>
    </location>
</feature>
<dbReference type="AlphaFoldDB" id="A0A1H9U537"/>
<proteinExistence type="predicted"/>
<dbReference type="PROSITE" id="PS01124">
    <property type="entry name" value="HTH_ARAC_FAMILY_2"/>
    <property type="match status" value="1"/>
</dbReference>
<keyword evidence="2 5" id="KW-0238">DNA-binding</keyword>
<dbReference type="SMART" id="SM00342">
    <property type="entry name" value="HTH_ARAC"/>
    <property type="match status" value="1"/>
</dbReference>
<dbReference type="InterPro" id="IPR003313">
    <property type="entry name" value="AraC-bd"/>
</dbReference>
<organism evidence="5 6">
    <name type="scientific">Lachnobacterium bovis</name>
    <dbReference type="NCBI Taxonomy" id="140626"/>
    <lineage>
        <taxon>Bacteria</taxon>
        <taxon>Bacillati</taxon>
        <taxon>Bacillota</taxon>
        <taxon>Clostridia</taxon>
        <taxon>Lachnospirales</taxon>
        <taxon>Lachnospiraceae</taxon>
        <taxon>Lachnobacterium</taxon>
    </lineage>
</organism>
<dbReference type="GO" id="GO:0003700">
    <property type="term" value="F:DNA-binding transcription factor activity"/>
    <property type="evidence" value="ECO:0007669"/>
    <property type="project" value="InterPro"/>
</dbReference>
<dbReference type="GO" id="GO:0043565">
    <property type="term" value="F:sequence-specific DNA binding"/>
    <property type="evidence" value="ECO:0007669"/>
    <property type="project" value="InterPro"/>
</dbReference>
<accession>A0A1H9U537</accession>
<dbReference type="InterPro" id="IPR037923">
    <property type="entry name" value="HTH-like"/>
</dbReference>
<dbReference type="SUPFAM" id="SSF46689">
    <property type="entry name" value="Homeodomain-like"/>
    <property type="match status" value="2"/>
</dbReference>
<dbReference type="InterPro" id="IPR020449">
    <property type="entry name" value="Tscrpt_reg_AraC-type_HTH"/>
</dbReference>
<evidence type="ECO:0000256" key="1">
    <source>
        <dbReference type="ARBA" id="ARBA00023015"/>
    </source>
</evidence>
<dbReference type="PANTHER" id="PTHR43280:SF34">
    <property type="entry name" value="ARAC-FAMILY TRANSCRIPTIONAL REGULATOR"/>
    <property type="match status" value="1"/>
</dbReference>